<proteinExistence type="predicted"/>
<evidence type="ECO:0000313" key="1">
    <source>
        <dbReference type="EMBL" id="ODN82289.1"/>
    </source>
</evidence>
<sequence length="283" mass="30646">MATPAADIRLYKNRASYSLHAALAILRHSPVAHVAFVHPGDGKGRPETLMNIPLITVAVCDEDMDEDDKDSYAVYLHTHKHSGLVEAVSQGNGTLTASTIMIDGMVLSPTAHDHTFNYRSATLHLHNPTVLPSPSSPDTPQHEEKRHALAVVTDTCTGYDRTSAVGQPMDANVSGTTVIKCRIAAISCKQRYGAFNGGQEPILKSEEGSGGEGEKAFQGVIPCWTQFGSLVGFGKDRQQVQAIFDERSNQGRAFSHSAAWADESAVIEGLGKKRPKNRHEDIY</sequence>
<dbReference type="Proteomes" id="UP000094065">
    <property type="component" value="Unassembled WGS sequence"/>
</dbReference>
<dbReference type="Gene3D" id="2.30.110.10">
    <property type="entry name" value="Electron Transport, Fmn-binding Protein, Chain A"/>
    <property type="match status" value="1"/>
</dbReference>
<dbReference type="InterPro" id="IPR012349">
    <property type="entry name" value="Split_barrel_FMN-bd"/>
</dbReference>
<reference evidence="1 2" key="1">
    <citation type="submission" date="2016-06" db="EMBL/GenBank/DDBJ databases">
        <title>Evolution of pathogenesis and genome organization in the Tremellales.</title>
        <authorList>
            <person name="Cuomo C."/>
            <person name="Litvintseva A."/>
            <person name="Heitman J."/>
            <person name="Chen Y."/>
            <person name="Sun S."/>
            <person name="Springer D."/>
            <person name="Dromer F."/>
            <person name="Young S."/>
            <person name="Zeng Q."/>
            <person name="Chapman S."/>
            <person name="Gujja S."/>
            <person name="Saif S."/>
            <person name="Birren B."/>
        </authorList>
    </citation>
    <scope>NUCLEOTIDE SEQUENCE [LARGE SCALE GENOMIC DNA]</scope>
    <source>
        <strain evidence="1 2">CBS 6039</strain>
    </source>
</reference>
<comment type="caution">
    <text evidence="1">The sequence shown here is derived from an EMBL/GenBank/DDBJ whole genome shotgun (WGS) entry which is preliminary data.</text>
</comment>
<dbReference type="PANTHER" id="PTHR34071">
    <property type="entry name" value="5-NITROIMIDAZOLE ANTIBIOTICS RESISTANCE PROTEIN, NIMA-FAMILY-RELATED PROTEIN-RELATED"/>
    <property type="match status" value="1"/>
</dbReference>
<dbReference type="AlphaFoldDB" id="A0A1E3I116"/>
<dbReference type="EMBL" id="AWGJ01000003">
    <property type="protein sequence ID" value="ODN82289.1"/>
    <property type="molecule type" value="Genomic_DNA"/>
</dbReference>
<evidence type="ECO:0000313" key="2">
    <source>
        <dbReference type="Proteomes" id="UP000094065"/>
    </source>
</evidence>
<dbReference type="RefSeq" id="XP_018996608.1">
    <property type="nucleotide sequence ID" value="XM_019136205.1"/>
</dbReference>
<dbReference type="GeneID" id="30153878"/>
<dbReference type="STRING" id="1295533.A0A1E3I116"/>
<gene>
    <name evidence="1" type="ORF">L202_02569</name>
</gene>
<dbReference type="OrthoDB" id="444432at2759"/>
<keyword evidence="2" id="KW-1185">Reference proteome</keyword>
<protein>
    <submittedName>
        <fullName evidence="1">Uncharacterized protein</fullName>
    </submittedName>
</protein>
<organism evidence="1 2">
    <name type="scientific">Cryptococcus amylolentus CBS 6039</name>
    <dbReference type="NCBI Taxonomy" id="1295533"/>
    <lineage>
        <taxon>Eukaryota</taxon>
        <taxon>Fungi</taxon>
        <taxon>Dikarya</taxon>
        <taxon>Basidiomycota</taxon>
        <taxon>Agaricomycotina</taxon>
        <taxon>Tremellomycetes</taxon>
        <taxon>Tremellales</taxon>
        <taxon>Cryptococcaceae</taxon>
        <taxon>Cryptococcus</taxon>
    </lineage>
</organism>
<accession>A0A1E3I116</accession>
<name>A0A1E3I116_9TREE</name>
<dbReference type="SUPFAM" id="SSF50475">
    <property type="entry name" value="FMN-binding split barrel"/>
    <property type="match status" value="1"/>
</dbReference>
<dbReference type="PANTHER" id="PTHR34071:SF2">
    <property type="entry name" value="FLAVIN-NUCLEOTIDE-BINDING PROTEIN"/>
    <property type="match status" value="1"/>
</dbReference>